<dbReference type="InterPro" id="IPR001766">
    <property type="entry name" value="Fork_head_dom"/>
</dbReference>
<evidence type="ECO:0000256" key="5">
    <source>
        <dbReference type="ARBA" id="ARBA00023242"/>
    </source>
</evidence>
<protein>
    <recommendedName>
        <fullName evidence="7">Fork-head domain-containing protein</fullName>
    </recommendedName>
</protein>
<dbReference type="PANTHER" id="PTHR45881">
    <property type="entry name" value="CHECKPOINT SUPPRESSOR 1-LIKE, ISOFORM A-RELATED"/>
    <property type="match status" value="1"/>
</dbReference>
<keyword evidence="5 6" id="KW-0539">Nucleus</keyword>
<dbReference type="GO" id="GO:0005634">
    <property type="term" value="C:nucleus"/>
    <property type="evidence" value="ECO:0007669"/>
    <property type="project" value="UniProtKB-SubCell"/>
</dbReference>
<dbReference type="InterPro" id="IPR036388">
    <property type="entry name" value="WH-like_DNA-bd_sf"/>
</dbReference>
<sequence>PLLVGPTPAVYNTSAIDYRNTGKKPPHSYAKLIYMAIANSAEEQMELAHIYGWIEDNFVYYRTVRSTWHTSIRQNLRFNKAFHKLPSRSGHQKGKSLWSIRPEAKYQFTDLRDEKEQYNCDYSSIRDRSTRIRRSRSVKHISRHLSERKVNAELNISTNSNDLCLGEIRDNSSNAMLLRDSDVVISSREIIDIDIASDTGHNLFPASQQCSSEVNHAICQYSYPFSMFGGYFGTEESTNFSVAQTLNPVQCHNSGSSSLSNSNLKEEFRIEMFEFINELEIN</sequence>
<evidence type="ECO:0000313" key="8">
    <source>
        <dbReference type="EMBL" id="KAK2138454.1"/>
    </source>
</evidence>
<keyword evidence="4" id="KW-0804">Transcription</keyword>
<evidence type="ECO:0000313" key="9">
    <source>
        <dbReference type="Proteomes" id="UP001208570"/>
    </source>
</evidence>
<reference evidence="8" key="1">
    <citation type="journal article" date="2023" name="Mol. Biol. Evol.">
        <title>Third-Generation Sequencing Reveals the Adaptive Role of the Epigenome in Three Deep-Sea Polychaetes.</title>
        <authorList>
            <person name="Perez M."/>
            <person name="Aroh O."/>
            <person name="Sun Y."/>
            <person name="Lan Y."/>
            <person name="Juniper S.K."/>
            <person name="Young C.R."/>
            <person name="Angers B."/>
            <person name="Qian P.Y."/>
        </authorList>
    </citation>
    <scope>NUCLEOTIDE SEQUENCE</scope>
    <source>
        <strain evidence="8">P08H-3</strain>
    </source>
</reference>
<evidence type="ECO:0000256" key="2">
    <source>
        <dbReference type="ARBA" id="ARBA00023015"/>
    </source>
</evidence>
<dbReference type="SMART" id="SM00339">
    <property type="entry name" value="FH"/>
    <property type="match status" value="1"/>
</dbReference>
<keyword evidence="3 6" id="KW-0238">DNA-binding</keyword>
<proteinExistence type="predicted"/>
<organism evidence="8 9">
    <name type="scientific">Paralvinella palmiformis</name>
    <dbReference type="NCBI Taxonomy" id="53620"/>
    <lineage>
        <taxon>Eukaryota</taxon>
        <taxon>Metazoa</taxon>
        <taxon>Spiralia</taxon>
        <taxon>Lophotrochozoa</taxon>
        <taxon>Annelida</taxon>
        <taxon>Polychaeta</taxon>
        <taxon>Sedentaria</taxon>
        <taxon>Canalipalpata</taxon>
        <taxon>Terebellida</taxon>
        <taxon>Terebelliformia</taxon>
        <taxon>Alvinellidae</taxon>
        <taxon>Paralvinella</taxon>
    </lineage>
</organism>
<dbReference type="PRINTS" id="PR00053">
    <property type="entry name" value="FORKHEAD"/>
</dbReference>
<dbReference type="GO" id="GO:0000981">
    <property type="term" value="F:DNA-binding transcription factor activity, RNA polymerase II-specific"/>
    <property type="evidence" value="ECO:0007669"/>
    <property type="project" value="TreeGrafter"/>
</dbReference>
<keyword evidence="9" id="KW-1185">Reference proteome</keyword>
<dbReference type="PROSITE" id="PS50039">
    <property type="entry name" value="FORK_HEAD_3"/>
    <property type="match status" value="1"/>
</dbReference>
<dbReference type="InterPro" id="IPR018122">
    <property type="entry name" value="TF_fork_head_CS_1"/>
</dbReference>
<evidence type="ECO:0000256" key="4">
    <source>
        <dbReference type="ARBA" id="ARBA00023163"/>
    </source>
</evidence>
<keyword evidence="2" id="KW-0805">Transcription regulation</keyword>
<gene>
    <name evidence="8" type="ORF">LSH36_3024g00000</name>
</gene>
<dbReference type="Proteomes" id="UP001208570">
    <property type="component" value="Unassembled WGS sequence"/>
</dbReference>
<evidence type="ECO:0000259" key="7">
    <source>
        <dbReference type="PROSITE" id="PS50039"/>
    </source>
</evidence>
<feature type="DNA-binding region" description="Fork-head" evidence="6">
    <location>
        <begin position="24"/>
        <end position="136"/>
    </location>
</feature>
<accession>A0AAD9IPQ9</accession>
<dbReference type="Pfam" id="PF00250">
    <property type="entry name" value="Forkhead"/>
    <property type="match status" value="1"/>
</dbReference>
<evidence type="ECO:0000256" key="1">
    <source>
        <dbReference type="ARBA" id="ARBA00004123"/>
    </source>
</evidence>
<name>A0AAD9IPQ9_9ANNE</name>
<dbReference type="PROSITE" id="PS00657">
    <property type="entry name" value="FORK_HEAD_1"/>
    <property type="match status" value="1"/>
</dbReference>
<dbReference type="InterPro" id="IPR036390">
    <property type="entry name" value="WH_DNA-bd_sf"/>
</dbReference>
<dbReference type="PANTHER" id="PTHR45881:SF1">
    <property type="entry name" value="FORK HEAD PROTEIN HOMOLOG 2"/>
    <property type="match status" value="1"/>
</dbReference>
<dbReference type="GO" id="GO:0000978">
    <property type="term" value="F:RNA polymerase II cis-regulatory region sequence-specific DNA binding"/>
    <property type="evidence" value="ECO:0007669"/>
    <property type="project" value="TreeGrafter"/>
</dbReference>
<dbReference type="Gene3D" id="1.10.10.10">
    <property type="entry name" value="Winged helix-like DNA-binding domain superfamily/Winged helix DNA-binding domain"/>
    <property type="match status" value="1"/>
</dbReference>
<evidence type="ECO:0000256" key="6">
    <source>
        <dbReference type="PROSITE-ProRule" id="PRU00089"/>
    </source>
</evidence>
<comment type="subcellular location">
    <subcellularLocation>
        <location evidence="1 6">Nucleus</location>
    </subcellularLocation>
</comment>
<dbReference type="SUPFAM" id="SSF46785">
    <property type="entry name" value="Winged helix' DNA-binding domain"/>
    <property type="match status" value="1"/>
</dbReference>
<comment type="caution">
    <text evidence="8">The sequence shown here is derived from an EMBL/GenBank/DDBJ whole genome shotgun (WGS) entry which is preliminary data.</text>
</comment>
<feature type="domain" description="Fork-head" evidence="7">
    <location>
        <begin position="24"/>
        <end position="136"/>
    </location>
</feature>
<evidence type="ECO:0000256" key="3">
    <source>
        <dbReference type="ARBA" id="ARBA00023125"/>
    </source>
</evidence>
<feature type="non-terminal residue" evidence="8">
    <location>
        <position position="1"/>
    </location>
</feature>
<dbReference type="AlphaFoldDB" id="A0AAD9IPQ9"/>
<dbReference type="EMBL" id="JAODUP010003016">
    <property type="protein sequence ID" value="KAK2138454.1"/>
    <property type="molecule type" value="Genomic_DNA"/>
</dbReference>